<dbReference type="EMBL" id="UFXQ01000001">
    <property type="protein sequence ID" value="STC69966.1"/>
    <property type="molecule type" value="Genomic_DNA"/>
</dbReference>
<evidence type="ECO:0000256" key="1">
    <source>
        <dbReference type="SAM" id="MobiDB-lite"/>
    </source>
</evidence>
<dbReference type="STRING" id="35756.GCA_001044155_02772"/>
<feature type="signal peptide" evidence="2">
    <location>
        <begin position="1"/>
        <end position="25"/>
    </location>
</feature>
<dbReference type="AlphaFoldDB" id="A0A376CN65"/>
<feature type="compositionally biased region" description="Low complexity" evidence="1">
    <location>
        <begin position="44"/>
        <end position="55"/>
    </location>
</feature>
<dbReference type="PROSITE" id="PS51257">
    <property type="entry name" value="PROKAR_LIPOPROTEIN"/>
    <property type="match status" value="1"/>
</dbReference>
<keyword evidence="2" id="KW-0732">Signal</keyword>
<accession>A0A376CN65</accession>
<reference evidence="3 4" key="1">
    <citation type="submission" date="2018-06" db="EMBL/GenBank/DDBJ databases">
        <authorList>
            <consortium name="Pathogen Informatics"/>
            <person name="Doyle S."/>
        </authorList>
    </citation>
    <scope>NUCLEOTIDE SEQUENCE [LARGE SCALE GENOMIC DNA]</scope>
    <source>
        <strain evidence="3 4">NCTC11862</strain>
    </source>
</reference>
<sequence>MMSLKPGRPLLTSAGLVLVLTLGSACTIGNVDVPGSEGTAQDGTVTMTSTTTIPPEESPPPPPAELSSYALQGIVDEVIARYGGNASVAVSDGTNELVGGDDAALPAWSTIKVPIAIAALRQDPSLAPTAAAAIQSSDNAAAEVLWSSVTPPLVEAVLAEAEAPTSVNAIPTRPGVSTFGQTPWSPSQQARFVANLACVDGAQPVLDLMGQIVPEQSYGIGQLPRARFKGGWGPDTSGLYDIRQFGRFSTAQGDVAVALTASPADGSYATAQAMANELAQGLSTIAHEFPLAACQ</sequence>
<gene>
    <name evidence="3" type="ORF">NCTC11862_01772</name>
</gene>
<dbReference type="InterPro" id="IPR012338">
    <property type="entry name" value="Beta-lactam/transpept-like"/>
</dbReference>
<keyword evidence="4" id="KW-1185">Reference proteome</keyword>
<feature type="region of interest" description="Disordered" evidence="1">
    <location>
        <begin position="37"/>
        <end position="64"/>
    </location>
</feature>
<organism evidence="3 4">
    <name type="scientific">Corynebacterium pilosum</name>
    <dbReference type="NCBI Taxonomy" id="35756"/>
    <lineage>
        <taxon>Bacteria</taxon>
        <taxon>Bacillati</taxon>
        <taxon>Actinomycetota</taxon>
        <taxon>Actinomycetes</taxon>
        <taxon>Mycobacteriales</taxon>
        <taxon>Corynebacteriaceae</taxon>
        <taxon>Corynebacterium</taxon>
    </lineage>
</organism>
<dbReference type="Gene3D" id="3.40.710.10">
    <property type="entry name" value="DD-peptidase/beta-lactamase superfamily"/>
    <property type="match status" value="1"/>
</dbReference>
<feature type="chain" id="PRO_5016904518" evidence="2">
    <location>
        <begin position="26"/>
        <end position="295"/>
    </location>
</feature>
<proteinExistence type="predicted"/>
<name>A0A376CN65_9CORY</name>
<evidence type="ECO:0000256" key="2">
    <source>
        <dbReference type="SAM" id="SignalP"/>
    </source>
</evidence>
<dbReference type="SUPFAM" id="SSF56601">
    <property type="entry name" value="beta-lactamase/transpeptidase-like"/>
    <property type="match status" value="1"/>
</dbReference>
<dbReference type="Proteomes" id="UP000254467">
    <property type="component" value="Unassembled WGS sequence"/>
</dbReference>
<protein>
    <submittedName>
        <fullName evidence="3">Putative secreted protein</fullName>
    </submittedName>
</protein>
<evidence type="ECO:0000313" key="4">
    <source>
        <dbReference type="Proteomes" id="UP000254467"/>
    </source>
</evidence>
<evidence type="ECO:0000313" key="3">
    <source>
        <dbReference type="EMBL" id="STC69966.1"/>
    </source>
</evidence>